<dbReference type="AlphaFoldDB" id="A0AAD7WSC8"/>
<evidence type="ECO:0000313" key="2">
    <source>
        <dbReference type="Proteomes" id="UP001221898"/>
    </source>
</evidence>
<name>A0AAD7WSC8_9TELE</name>
<protein>
    <submittedName>
        <fullName evidence="1">Uncharacterized protein</fullName>
    </submittedName>
</protein>
<keyword evidence="2" id="KW-1185">Reference proteome</keyword>
<dbReference type="Proteomes" id="UP001221898">
    <property type="component" value="Unassembled WGS sequence"/>
</dbReference>
<gene>
    <name evidence="1" type="ORF">AAFF_G00274930</name>
</gene>
<accession>A0AAD7WSC8</accession>
<sequence>MAHEALSKTMELGPTAVRIVSLRAAVPVGREMDSITALAALARRDAAQAECNLATLPAGGPREGGWAGHAQGQ</sequence>
<proteinExistence type="predicted"/>
<reference evidence="1" key="1">
    <citation type="journal article" date="2023" name="Science">
        <title>Genome structures resolve the early diversification of teleost fishes.</title>
        <authorList>
            <person name="Parey E."/>
            <person name="Louis A."/>
            <person name="Montfort J."/>
            <person name="Bouchez O."/>
            <person name="Roques C."/>
            <person name="Iampietro C."/>
            <person name="Lluch J."/>
            <person name="Castinel A."/>
            <person name="Donnadieu C."/>
            <person name="Desvignes T."/>
            <person name="Floi Bucao C."/>
            <person name="Jouanno E."/>
            <person name="Wen M."/>
            <person name="Mejri S."/>
            <person name="Dirks R."/>
            <person name="Jansen H."/>
            <person name="Henkel C."/>
            <person name="Chen W.J."/>
            <person name="Zahm M."/>
            <person name="Cabau C."/>
            <person name="Klopp C."/>
            <person name="Thompson A.W."/>
            <person name="Robinson-Rechavi M."/>
            <person name="Braasch I."/>
            <person name="Lecointre G."/>
            <person name="Bobe J."/>
            <person name="Postlethwait J.H."/>
            <person name="Berthelot C."/>
            <person name="Roest Crollius H."/>
            <person name="Guiguen Y."/>
        </authorList>
    </citation>
    <scope>NUCLEOTIDE SEQUENCE</scope>
    <source>
        <strain evidence="1">NC1722</strain>
    </source>
</reference>
<comment type="caution">
    <text evidence="1">The sequence shown here is derived from an EMBL/GenBank/DDBJ whole genome shotgun (WGS) entry which is preliminary data.</text>
</comment>
<dbReference type="EMBL" id="JAINUG010000038">
    <property type="protein sequence ID" value="KAJ8407636.1"/>
    <property type="molecule type" value="Genomic_DNA"/>
</dbReference>
<evidence type="ECO:0000313" key="1">
    <source>
        <dbReference type="EMBL" id="KAJ8407636.1"/>
    </source>
</evidence>
<organism evidence="1 2">
    <name type="scientific">Aldrovandia affinis</name>
    <dbReference type="NCBI Taxonomy" id="143900"/>
    <lineage>
        <taxon>Eukaryota</taxon>
        <taxon>Metazoa</taxon>
        <taxon>Chordata</taxon>
        <taxon>Craniata</taxon>
        <taxon>Vertebrata</taxon>
        <taxon>Euteleostomi</taxon>
        <taxon>Actinopterygii</taxon>
        <taxon>Neopterygii</taxon>
        <taxon>Teleostei</taxon>
        <taxon>Notacanthiformes</taxon>
        <taxon>Halosauridae</taxon>
        <taxon>Aldrovandia</taxon>
    </lineage>
</organism>